<dbReference type="Gene3D" id="3.40.50.720">
    <property type="entry name" value="NAD(P)-binding Rossmann-like Domain"/>
    <property type="match status" value="1"/>
</dbReference>
<organism evidence="2 3">
    <name type="scientific">Lacibacterium aquatile</name>
    <dbReference type="NCBI Taxonomy" id="1168082"/>
    <lineage>
        <taxon>Bacteria</taxon>
        <taxon>Pseudomonadati</taxon>
        <taxon>Pseudomonadota</taxon>
        <taxon>Alphaproteobacteria</taxon>
        <taxon>Rhodospirillales</taxon>
        <taxon>Rhodospirillaceae</taxon>
    </lineage>
</organism>
<evidence type="ECO:0000256" key="1">
    <source>
        <dbReference type="ARBA" id="ARBA00006484"/>
    </source>
</evidence>
<dbReference type="SUPFAM" id="SSF51735">
    <property type="entry name" value="NAD(P)-binding Rossmann-fold domains"/>
    <property type="match status" value="1"/>
</dbReference>
<comment type="caution">
    <text evidence="2">The sequence shown here is derived from an EMBL/GenBank/DDBJ whole genome shotgun (WGS) entry which is preliminary data.</text>
</comment>
<gene>
    <name evidence="2" type="ORF">ACFSM5_10890</name>
</gene>
<dbReference type="InterPro" id="IPR036291">
    <property type="entry name" value="NAD(P)-bd_dom_sf"/>
</dbReference>
<dbReference type="InterPro" id="IPR002347">
    <property type="entry name" value="SDR_fam"/>
</dbReference>
<dbReference type="PANTHER" id="PTHR42879">
    <property type="entry name" value="3-OXOACYL-(ACYL-CARRIER-PROTEIN) REDUCTASE"/>
    <property type="match status" value="1"/>
</dbReference>
<name>A0ABW5DVW8_9PROT</name>
<evidence type="ECO:0000313" key="2">
    <source>
        <dbReference type="EMBL" id="MFD2263395.1"/>
    </source>
</evidence>
<dbReference type="PANTHER" id="PTHR42879:SF6">
    <property type="entry name" value="NADPH-DEPENDENT REDUCTASE BACG"/>
    <property type="match status" value="1"/>
</dbReference>
<keyword evidence="3" id="KW-1185">Reference proteome</keyword>
<dbReference type="EC" id="1.1.1.-" evidence="2"/>
<proteinExistence type="inferred from homology"/>
<sequence length="247" mass="25657">MALVGNLQGRRALVTGSSRGIGRAIALGLAAAGAEVIVHGITPSTAATETLSALGGKARFVAGNLADPDACLAIAKEAGPLDILILNASYEKRFDWRELPVEEMDRQWAVNVRASLILMQELVPGMEERGWGRIVSIGSIQEAKPNPRLALYAASKNAQTSLIRTLAKEVAGKGVTANNLAPGAISTDRNAEVLADAEYAARVAAQIPAGRVGTPEDCVGACLLLCSDAGSYINGASLYVDGGWHIA</sequence>
<reference evidence="3" key="1">
    <citation type="journal article" date="2019" name="Int. J. Syst. Evol. Microbiol.">
        <title>The Global Catalogue of Microorganisms (GCM) 10K type strain sequencing project: providing services to taxonomists for standard genome sequencing and annotation.</title>
        <authorList>
            <consortium name="The Broad Institute Genomics Platform"/>
            <consortium name="The Broad Institute Genome Sequencing Center for Infectious Disease"/>
            <person name="Wu L."/>
            <person name="Ma J."/>
        </authorList>
    </citation>
    <scope>NUCLEOTIDE SEQUENCE [LARGE SCALE GENOMIC DNA]</scope>
    <source>
        <strain evidence="3">CGMCC 1.19062</strain>
    </source>
</reference>
<dbReference type="GO" id="GO:0016491">
    <property type="term" value="F:oxidoreductase activity"/>
    <property type="evidence" value="ECO:0007669"/>
    <property type="project" value="UniProtKB-KW"/>
</dbReference>
<dbReference type="EMBL" id="JBHUIP010000011">
    <property type="protein sequence ID" value="MFD2263395.1"/>
    <property type="molecule type" value="Genomic_DNA"/>
</dbReference>
<dbReference type="RefSeq" id="WP_379876396.1">
    <property type="nucleotide sequence ID" value="NZ_JBHUIP010000011.1"/>
</dbReference>
<dbReference type="CDD" id="cd05233">
    <property type="entry name" value="SDR_c"/>
    <property type="match status" value="1"/>
</dbReference>
<dbReference type="PRINTS" id="PR00081">
    <property type="entry name" value="GDHRDH"/>
</dbReference>
<dbReference type="Pfam" id="PF13561">
    <property type="entry name" value="adh_short_C2"/>
    <property type="match status" value="1"/>
</dbReference>
<evidence type="ECO:0000313" key="3">
    <source>
        <dbReference type="Proteomes" id="UP001597295"/>
    </source>
</evidence>
<dbReference type="PRINTS" id="PR00080">
    <property type="entry name" value="SDRFAMILY"/>
</dbReference>
<dbReference type="InterPro" id="IPR050259">
    <property type="entry name" value="SDR"/>
</dbReference>
<accession>A0ABW5DVW8</accession>
<dbReference type="Proteomes" id="UP001597295">
    <property type="component" value="Unassembled WGS sequence"/>
</dbReference>
<keyword evidence="2" id="KW-0560">Oxidoreductase</keyword>
<protein>
    <submittedName>
        <fullName evidence="2">SDR family NAD(P)-dependent oxidoreductase</fullName>
        <ecNumber evidence="2">1.1.1.-</ecNumber>
    </submittedName>
</protein>
<comment type="similarity">
    <text evidence="1">Belongs to the short-chain dehydrogenases/reductases (SDR) family.</text>
</comment>